<reference evidence="2" key="1">
    <citation type="journal article" date="1999" name="Methods Enzymol.">
        <title>High-efficiency full-length cDNA cloning.</title>
        <authorList>
            <person name="Carninci P."/>
            <person name="Hayashizaki Y."/>
        </authorList>
    </citation>
    <scope>NUCLEOTIDE SEQUENCE</scope>
    <source>
        <strain evidence="2">C57BL/6J</strain>
        <tissue evidence="2">Eyeball</tissue>
    </source>
</reference>
<evidence type="ECO:0000256" key="1">
    <source>
        <dbReference type="SAM" id="MobiDB-lite"/>
    </source>
</evidence>
<reference evidence="2" key="7">
    <citation type="journal article" date="2005" name="Science">
        <title>The Transcriptional Landscape of the Mammalian Genome.</title>
        <authorList>
            <consortium name="The FANTOM Consortium"/>
            <consortium name="Riken Genome Exploration Research Group and Genome Science Group (Genome Network Project Core Group)"/>
        </authorList>
    </citation>
    <scope>NUCLEOTIDE SEQUENCE</scope>
    <source>
        <strain evidence="2">C57BL/6J</strain>
        <tissue evidence="2">Eyeball</tissue>
    </source>
</reference>
<reference evidence="2" key="3">
    <citation type="journal article" date="2000" name="Genome Res.">
        <title>RIKEN integrated sequence analysis (RISA) system--384-format sequencing pipeline with 384 multicapillary sequencer.</title>
        <authorList>
            <person name="Shibata K."/>
            <person name="Itoh M."/>
            <person name="Aizawa K."/>
            <person name="Nagaoka S."/>
            <person name="Sasaki N."/>
            <person name="Carninci P."/>
            <person name="Konno H."/>
            <person name="Akiyama J."/>
            <person name="Nishi K."/>
            <person name="Kitsunai T."/>
            <person name="Tashiro H."/>
            <person name="Itoh M."/>
            <person name="Sumi N."/>
            <person name="Ishii Y."/>
            <person name="Nakamura S."/>
            <person name="Hazama M."/>
            <person name="Nishine T."/>
            <person name="Harada A."/>
            <person name="Yamamoto R."/>
            <person name="Matsumoto H."/>
            <person name="Sakaguchi S."/>
            <person name="Ikegami T."/>
            <person name="Kashiwagi K."/>
            <person name="Fujiwake S."/>
            <person name="Inoue K."/>
            <person name="Togawa Y."/>
            <person name="Izawa M."/>
            <person name="Ohara E."/>
            <person name="Watahiki M."/>
            <person name="Yoneda Y."/>
            <person name="Ishikawa T."/>
            <person name="Ozawa K."/>
            <person name="Tanaka T."/>
            <person name="Matsuura S."/>
            <person name="Kawai J."/>
            <person name="Okazaki Y."/>
            <person name="Muramatsu M."/>
            <person name="Inoue Y."/>
            <person name="Kira A."/>
            <person name="Hayashizaki Y."/>
        </authorList>
    </citation>
    <scope>NUCLEOTIDE SEQUENCE</scope>
    <source>
        <strain evidence="2">C57BL/6J</strain>
        <tissue evidence="2">Eyeball</tissue>
    </source>
</reference>
<sequence>DFVPVVRRLRLQTVSPRSCKDAVCARRRGRGPCPPSTGGTGEHRGLGRLARERRSQVSAERSRSGAARGRGGRRHLAPWLRSSADGRGALLRAFGARAAGRGSGTSAWLSKGALGGIWAWGESGPGGEGQGVCPARLACPEACPGVRLC</sequence>
<proteinExistence type="evidence at transcript level"/>
<reference evidence="2" key="2">
    <citation type="journal article" date="2000" name="Genome Res.">
        <title>Normalization and subtraction of cap-trapper-selected cDNAs to prepare full-length cDNA libraries for rapid discovery of new genes.</title>
        <authorList>
            <person name="Carninci P."/>
            <person name="Shibata Y."/>
            <person name="Hayatsu N."/>
            <person name="Sugahara Y."/>
            <person name="Shibata K."/>
            <person name="Itoh M."/>
            <person name="Konno H."/>
            <person name="Okazaki Y."/>
            <person name="Muramatsu M."/>
            <person name="Hayashizaki Y."/>
        </authorList>
    </citation>
    <scope>NUCLEOTIDE SEQUENCE</scope>
    <source>
        <strain evidence="2">C57BL/6J</strain>
        <tissue evidence="2">Eyeball</tissue>
    </source>
</reference>
<protein>
    <submittedName>
        <fullName evidence="2">Uncharacterized protein</fullName>
    </submittedName>
</protein>
<feature type="region of interest" description="Disordered" evidence="1">
    <location>
        <begin position="27"/>
        <end position="77"/>
    </location>
</feature>
<name>Q8BPL5_MOUSE</name>
<feature type="compositionally biased region" description="Basic and acidic residues" evidence="1">
    <location>
        <begin position="41"/>
        <end position="63"/>
    </location>
</feature>
<accession>Q8BPL5</accession>
<evidence type="ECO:0000313" key="2">
    <source>
        <dbReference type="EMBL" id="BAC35535.1"/>
    </source>
</evidence>
<reference evidence="2" key="5">
    <citation type="submission" date="2001-07" db="EMBL/GenBank/DDBJ databases">
        <authorList>
            <person name="Adachi J."/>
            <person name="Aizawa K."/>
            <person name="Akimura T."/>
            <person name="Arakawa T."/>
            <person name="Bono H."/>
            <person name="Carninci P."/>
            <person name="Fukuda S."/>
            <person name="Furuno M."/>
            <person name="Hanagaki T."/>
            <person name="Hara A."/>
            <person name="Hashizume W."/>
            <person name="Hayashida K."/>
            <person name="Hayatsu N."/>
            <person name="Hiramoto K."/>
            <person name="Hiraoka T."/>
            <person name="Hirozane T."/>
            <person name="Hori F."/>
            <person name="Imotani K."/>
            <person name="Ishii Y."/>
            <person name="Itoh M."/>
            <person name="Kagawa I."/>
            <person name="Kasukawa T."/>
            <person name="Katoh H."/>
            <person name="Kawai J."/>
            <person name="Kojima Y."/>
            <person name="Kondo S."/>
            <person name="Konno H."/>
            <person name="Kouda M."/>
            <person name="Koya S."/>
            <person name="Kurihara C."/>
            <person name="Matsuyama T."/>
            <person name="Miyazaki A."/>
            <person name="Murata M."/>
            <person name="Nakamura M."/>
            <person name="Nishi K."/>
            <person name="Nomura K."/>
            <person name="Numazaki R."/>
            <person name="Ohno M."/>
            <person name="Ohsato N."/>
            <person name="Okazaki Y."/>
            <person name="Saito R."/>
            <person name="Saitoh H."/>
            <person name="Sakai C."/>
            <person name="Sakai K."/>
            <person name="Sakazume N."/>
            <person name="Sano H."/>
            <person name="Sasaki D."/>
            <person name="Shibata K."/>
            <person name="Shinagawa A."/>
            <person name="Shiraki T."/>
            <person name="Sogabe Y."/>
            <person name="Tagami M."/>
            <person name="Tagawa A."/>
            <person name="Takahashi F."/>
            <person name="Takaku-Akahira S."/>
            <person name="Takeda Y."/>
            <person name="Tanaka T."/>
            <person name="Tomaru A."/>
            <person name="Toya T."/>
            <person name="Yasunishi A."/>
            <person name="Muramatsu M."/>
            <person name="Hayashizaki Y."/>
        </authorList>
    </citation>
    <scope>NUCLEOTIDE SEQUENCE</scope>
    <source>
        <strain evidence="2">C57BL/6J</strain>
        <tissue evidence="2">Eyeball</tissue>
    </source>
</reference>
<reference evidence="2" key="4">
    <citation type="journal article" date="2001" name="Nature">
        <title>Functional annotation of a full-length mouse cDNA collection.</title>
        <authorList>
            <consortium name="The RIKEN Genome Exploration Research Group Phase II Team and the FANTOM Consortium"/>
        </authorList>
    </citation>
    <scope>NUCLEOTIDE SEQUENCE</scope>
    <source>
        <strain evidence="2">C57BL/6J</strain>
        <tissue evidence="2">Eyeball</tissue>
    </source>
</reference>
<feature type="non-terminal residue" evidence="2">
    <location>
        <position position="1"/>
    </location>
</feature>
<dbReference type="EMBL" id="AK053808">
    <property type="protein sequence ID" value="BAC35535.1"/>
    <property type="molecule type" value="mRNA"/>
</dbReference>
<organism evidence="2">
    <name type="scientific">Mus musculus</name>
    <name type="common">Mouse</name>
    <dbReference type="NCBI Taxonomy" id="10090"/>
    <lineage>
        <taxon>Eukaryota</taxon>
        <taxon>Metazoa</taxon>
        <taxon>Chordata</taxon>
        <taxon>Craniata</taxon>
        <taxon>Vertebrata</taxon>
        <taxon>Euteleostomi</taxon>
        <taxon>Mammalia</taxon>
        <taxon>Eutheria</taxon>
        <taxon>Euarchontoglires</taxon>
        <taxon>Glires</taxon>
        <taxon>Rodentia</taxon>
        <taxon>Myomorpha</taxon>
        <taxon>Muroidea</taxon>
        <taxon>Muridae</taxon>
        <taxon>Murinae</taxon>
        <taxon>Mus</taxon>
        <taxon>Mus</taxon>
    </lineage>
</organism>
<reference evidence="2" key="8">
    <citation type="journal article" date="2005" name="Science">
        <title>Antisense Transcription in the Mammalian Transcriptome.</title>
        <authorList>
            <consortium name="RIKEN Genome Exploration Research Group and Genome Science Group (Genome Network Project Core Group) and the FANTOM Consortium"/>
        </authorList>
    </citation>
    <scope>NUCLEOTIDE SEQUENCE</scope>
    <source>
        <strain evidence="2">C57BL/6J</strain>
        <tissue evidence="2">Eyeball</tissue>
    </source>
</reference>
<dbReference type="AlphaFoldDB" id="Q8BPL5"/>
<reference evidence="2" key="6">
    <citation type="journal article" date="2002" name="Nature">
        <title>Analysis of the mouse transcriptome based on functional annotation of 60,770 full-length cDNAs.</title>
        <authorList>
            <consortium name="The FANTOM Consortium and the RIKEN Genome Exploration Research Group Phase I and II Team"/>
        </authorList>
    </citation>
    <scope>NUCLEOTIDE SEQUENCE</scope>
    <source>
        <strain evidence="2">C57BL/6J</strain>
        <tissue evidence="2">Eyeball</tissue>
    </source>
</reference>